<evidence type="ECO:0000313" key="4">
    <source>
        <dbReference type="Proteomes" id="UP000652763"/>
    </source>
</evidence>
<accession>A0ABR8YGP2</accession>
<evidence type="ECO:0000256" key="1">
    <source>
        <dbReference type="SAM" id="MobiDB-lite"/>
    </source>
</evidence>
<gene>
    <name evidence="3" type="ORF">H9638_06110</name>
</gene>
<sequence length="244" mass="24664">MGNHTPSDDYRLYARPPAGQAQDPVQIVDDGGTVPSAVGRATRNDDPGVLASGSAGGRSAARAGDRAAARAGGRSAARAGDRDAARAGDRDAGWQHLVRDAGGSGASGRGDGSSWVDESTRVEEAGNPGRSDGVPGASVPGGFSASYGLSAPDGSRRWLNPYLCAAWALVAMMLAAGLFWLTGALAPPRYISVDPATGQGMEGMSGVIASNLYSMGPFLLLIGLIGALALLTVQAAGFRRVRAG</sequence>
<feature type="compositionally biased region" description="Gly residues" evidence="1">
    <location>
        <begin position="102"/>
        <end position="111"/>
    </location>
</feature>
<keyword evidence="4" id="KW-1185">Reference proteome</keyword>
<feature type="compositionally biased region" description="Basic and acidic residues" evidence="1">
    <location>
        <begin position="79"/>
        <end position="99"/>
    </location>
</feature>
<comment type="caution">
    <text evidence="3">The sequence shown here is derived from an EMBL/GenBank/DDBJ whole genome shotgun (WGS) entry which is preliminary data.</text>
</comment>
<dbReference type="RefSeq" id="WP_191746287.1">
    <property type="nucleotide sequence ID" value="NZ_JACSQC010000002.1"/>
</dbReference>
<protein>
    <submittedName>
        <fullName evidence="3">Uncharacterized protein</fullName>
    </submittedName>
</protein>
<feature type="transmembrane region" description="Helical" evidence="2">
    <location>
        <begin position="162"/>
        <end position="181"/>
    </location>
</feature>
<organism evidence="3 4">
    <name type="scientific">Arthrobacter pullicola</name>
    <dbReference type="NCBI Taxonomy" id="2762224"/>
    <lineage>
        <taxon>Bacteria</taxon>
        <taxon>Bacillati</taxon>
        <taxon>Actinomycetota</taxon>
        <taxon>Actinomycetes</taxon>
        <taxon>Micrococcales</taxon>
        <taxon>Micrococcaceae</taxon>
        <taxon>Arthrobacter</taxon>
    </lineage>
</organism>
<feature type="compositionally biased region" description="Low complexity" evidence="1">
    <location>
        <begin position="69"/>
        <end position="78"/>
    </location>
</feature>
<name>A0ABR8YGP2_9MICC</name>
<evidence type="ECO:0000256" key="2">
    <source>
        <dbReference type="SAM" id="Phobius"/>
    </source>
</evidence>
<keyword evidence="2" id="KW-0472">Membrane</keyword>
<feature type="compositionally biased region" description="Basic and acidic residues" evidence="1">
    <location>
        <begin position="1"/>
        <end position="12"/>
    </location>
</feature>
<feature type="region of interest" description="Disordered" evidence="1">
    <location>
        <begin position="1"/>
        <end position="137"/>
    </location>
</feature>
<feature type="compositionally biased region" description="Low complexity" evidence="1">
    <location>
        <begin position="51"/>
        <end position="62"/>
    </location>
</feature>
<dbReference type="Proteomes" id="UP000652763">
    <property type="component" value="Unassembled WGS sequence"/>
</dbReference>
<feature type="transmembrane region" description="Helical" evidence="2">
    <location>
        <begin position="218"/>
        <end position="238"/>
    </location>
</feature>
<reference evidence="3 4" key="1">
    <citation type="submission" date="2020-08" db="EMBL/GenBank/DDBJ databases">
        <title>A Genomic Blueprint of the Chicken Gut Microbiome.</title>
        <authorList>
            <person name="Gilroy R."/>
            <person name="Ravi A."/>
            <person name="Getino M."/>
            <person name="Pursley I."/>
            <person name="Horton D.L."/>
            <person name="Alikhan N.-F."/>
            <person name="Baker D."/>
            <person name="Gharbi K."/>
            <person name="Hall N."/>
            <person name="Watson M."/>
            <person name="Adriaenssens E.M."/>
            <person name="Foster-Nyarko E."/>
            <person name="Jarju S."/>
            <person name="Secka A."/>
            <person name="Antonio M."/>
            <person name="Oren A."/>
            <person name="Chaudhuri R."/>
            <person name="La Ragione R.M."/>
            <person name="Hildebrand F."/>
            <person name="Pallen M.J."/>
        </authorList>
    </citation>
    <scope>NUCLEOTIDE SEQUENCE [LARGE SCALE GENOMIC DNA]</scope>
    <source>
        <strain evidence="3 4">Sa2BUA2</strain>
    </source>
</reference>
<evidence type="ECO:0000313" key="3">
    <source>
        <dbReference type="EMBL" id="MBD8043385.1"/>
    </source>
</evidence>
<keyword evidence="2" id="KW-0812">Transmembrane</keyword>
<proteinExistence type="predicted"/>
<keyword evidence="2" id="KW-1133">Transmembrane helix</keyword>
<dbReference type="EMBL" id="JACSQC010000002">
    <property type="protein sequence ID" value="MBD8043385.1"/>
    <property type="molecule type" value="Genomic_DNA"/>
</dbReference>